<feature type="coiled-coil region" evidence="1">
    <location>
        <begin position="45"/>
        <end position="72"/>
    </location>
</feature>
<protein>
    <recommendedName>
        <fullName evidence="4">Phage protein</fullName>
    </recommendedName>
</protein>
<accession>A0AB35Y918</accession>
<comment type="caution">
    <text evidence="2">The sequence shown here is derived from an EMBL/GenBank/DDBJ whole genome shotgun (WGS) entry which is preliminary data.</text>
</comment>
<reference evidence="2" key="1">
    <citation type="submission" date="2024-03" db="EMBL/GenBank/DDBJ databases">
        <authorList>
            <person name="Plomp N."/>
            <person name="Harmsen H.J."/>
        </authorList>
    </citation>
    <scope>NUCLEOTIDE SEQUENCE</scope>
    <source>
        <strain evidence="2">HTF-128</strain>
    </source>
</reference>
<gene>
    <name evidence="2" type="ORF">WF834_13320</name>
</gene>
<dbReference type="Proteomes" id="UP001373196">
    <property type="component" value="Unassembled WGS sequence"/>
</dbReference>
<dbReference type="AlphaFoldDB" id="A0AB35Y918"/>
<organism evidence="2 3">
    <name type="scientific">Faecalibacterium wellingii</name>
    <dbReference type="NCBI Taxonomy" id="2929491"/>
    <lineage>
        <taxon>Bacteria</taxon>
        <taxon>Bacillati</taxon>
        <taxon>Bacillota</taxon>
        <taxon>Clostridia</taxon>
        <taxon>Eubacteriales</taxon>
        <taxon>Oscillospiraceae</taxon>
        <taxon>Faecalibacterium</taxon>
    </lineage>
</organism>
<sequence length="77" mass="8511">MTAKKHLKMTNPGEVRRAMTRVSNMVLNGEITPQQANALIYAGNAVLSSIRADEQERRLNELEAKLTELEGAANETD</sequence>
<evidence type="ECO:0000313" key="3">
    <source>
        <dbReference type="Proteomes" id="UP001373196"/>
    </source>
</evidence>
<dbReference type="EMBL" id="JBBFGL010000018">
    <property type="protein sequence ID" value="MEJ5197127.1"/>
    <property type="molecule type" value="Genomic_DNA"/>
</dbReference>
<keyword evidence="1" id="KW-0175">Coiled coil</keyword>
<name>A0AB35Y918_9FIRM</name>
<evidence type="ECO:0000256" key="1">
    <source>
        <dbReference type="SAM" id="Coils"/>
    </source>
</evidence>
<proteinExistence type="predicted"/>
<evidence type="ECO:0008006" key="4">
    <source>
        <dbReference type="Google" id="ProtNLM"/>
    </source>
</evidence>
<dbReference type="RefSeq" id="WP_339396272.1">
    <property type="nucleotide sequence ID" value="NZ_JBBFGL010000018.1"/>
</dbReference>
<evidence type="ECO:0000313" key="2">
    <source>
        <dbReference type="EMBL" id="MEJ5197127.1"/>
    </source>
</evidence>